<dbReference type="EMBL" id="AP025523">
    <property type="protein sequence ID" value="BDE07414.1"/>
    <property type="molecule type" value="Genomic_DNA"/>
</dbReference>
<evidence type="ECO:0000313" key="7">
    <source>
        <dbReference type="EMBL" id="BDE07414.1"/>
    </source>
</evidence>
<dbReference type="InterPro" id="IPR008927">
    <property type="entry name" value="6-PGluconate_DH-like_C_sf"/>
</dbReference>
<dbReference type="Pfam" id="PF02737">
    <property type="entry name" value="3HCDH_N"/>
    <property type="match status" value="1"/>
</dbReference>
<dbReference type="Gene3D" id="3.40.50.720">
    <property type="entry name" value="NAD(P)-binding Rossmann-like Domain"/>
    <property type="match status" value="1"/>
</dbReference>
<evidence type="ECO:0000313" key="8">
    <source>
        <dbReference type="Proteomes" id="UP001317532"/>
    </source>
</evidence>
<organism evidence="7 8">
    <name type="scientific">Vulcanimicrobium alpinum</name>
    <dbReference type="NCBI Taxonomy" id="3016050"/>
    <lineage>
        <taxon>Bacteria</taxon>
        <taxon>Bacillati</taxon>
        <taxon>Vulcanimicrobiota</taxon>
        <taxon>Vulcanimicrobiia</taxon>
        <taxon>Vulcanimicrobiales</taxon>
        <taxon>Vulcanimicrobiaceae</taxon>
        <taxon>Vulcanimicrobium</taxon>
    </lineage>
</organism>
<reference evidence="7 8" key="1">
    <citation type="journal article" date="2022" name="ISME Commun">
        <title>Vulcanimicrobium alpinus gen. nov. sp. nov., the first cultivated representative of the candidate phylum 'Eremiobacterota', is a metabolically versatile aerobic anoxygenic phototroph.</title>
        <authorList>
            <person name="Yabe S."/>
            <person name="Muto K."/>
            <person name="Abe K."/>
            <person name="Yokota A."/>
            <person name="Staudigel H."/>
            <person name="Tebo B.M."/>
        </authorList>
    </citation>
    <scope>NUCLEOTIDE SEQUENCE [LARGE SCALE GENOMIC DNA]</scope>
    <source>
        <strain evidence="7 8">WC8-2</strain>
    </source>
</reference>
<dbReference type="Pfam" id="PF00725">
    <property type="entry name" value="3HCDH"/>
    <property type="match status" value="2"/>
</dbReference>
<proteinExistence type="inferred from homology"/>
<evidence type="ECO:0000256" key="2">
    <source>
        <dbReference type="ARBA" id="ARBA00009463"/>
    </source>
</evidence>
<dbReference type="Proteomes" id="UP001317532">
    <property type="component" value="Chromosome"/>
</dbReference>
<evidence type="ECO:0000256" key="1">
    <source>
        <dbReference type="ARBA" id="ARBA00005086"/>
    </source>
</evidence>
<dbReference type="SUPFAM" id="SSF51735">
    <property type="entry name" value="NAD(P)-binding Rossmann-fold domains"/>
    <property type="match status" value="1"/>
</dbReference>
<dbReference type="InterPro" id="IPR006176">
    <property type="entry name" value="3-OHacyl-CoA_DH_NAD-bd"/>
</dbReference>
<protein>
    <submittedName>
        <fullName evidence="7">3-hydroxyacyl-CoA dehydrogenase</fullName>
    </submittedName>
</protein>
<sequence length="495" mass="51904">MHEHVAVVGAGTMGAGIARVAAAAGHPVLLFDACEGAAARAIEGIGADLERRIERGKLARDEARALIGRLHAASALDALASAQVVVEAIVEDRDAKIGLFRDLERIVASDAILATNTSSISVTAIAGALAHPARCVGMHFFNPAHVMELVEIVAPLTASEDAVARATALAERWGKRPIRVRSTPGFVVNRVARPFYAEALRAHGEFGIAVADVDAALTESGGFRMGPFRLMDLIGNDVNFAVTGSVFEAFAYDRRFAPSLVQQELVDAGRLGRKSGRGFYDYAPGAKELDPSDAPSGVAPRSVVAYGDLGVAAALVALARERGIAVEERAGTDARIEVDGVALRLTDGAQAAEHARHAPSVLYDLALDYASCARIVVAAPDADPSPLAAASGFFRALGKSVSAIPDVPGLLVMRTVAAIANEACTMLPEGIDDATIDLAMTLGVNYPLGPLGWAERIGWDRVLAVLEQCTRLLGPERYRPAFALRSRALRTAGAT</sequence>
<dbReference type="FunFam" id="3.40.50.720:FF:000009">
    <property type="entry name" value="Fatty oxidation complex, alpha subunit"/>
    <property type="match status" value="1"/>
</dbReference>
<keyword evidence="8" id="KW-1185">Reference proteome</keyword>
<dbReference type="GO" id="GO:0070403">
    <property type="term" value="F:NAD+ binding"/>
    <property type="evidence" value="ECO:0007669"/>
    <property type="project" value="InterPro"/>
</dbReference>
<dbReference type="PANTHER" id="PTHR48075:SF5">
    <property type="entry name" value="3-HYDROXYBUTYRYL-COA DEHYDROGENASE"/>
    <property type="match status" value="1"/>
</dbReference>
<accession>A0AAN1XXY8</accession>
<comment type="similarity">
    <text evidence="2">Belongs to the 3-hydroxyacyl-CoA dehydrogenase family.</text>
</comment>
<evidence type="ECO:0000259" key="6">
    <source>
        <dbReference type="Pfam" id="PF18321"/>
    </source>
</evidence>
<dbReference type="GO" id="GO:0008691">
    <property type="term" value="F:3-hydroxybutyryl-CoA dehydrogenase activity"/>
    <property type="evidence" value="ECO:0007669"/>
    <property type="project" value="TreeGrafter"/>
</dbReference>
<dbReference type="RefSeq" id="WP_317995007.1">
    <property type="nucleotide sequence ID" value="NZ_AP025523.1"/>
</dbReference>
<gene>
    <name evidence="7" type="ORF">WPS_26900</name>
</gene>
<dbReference type="SUPFAM" id="SSF48179">
    <property type="entry name" value="6-phosphogluconate dehydrogenase C-terminal domain-like"/>
    <property type="match status" value="2"/>
</dbReference>
<dbReference type="AlphaFoldDB" id="A0AAN1XXY8"/>
<dbReference type="GO" id="GO:0006635">
    <property type="term" value="P:fatty acid beta-oxidation"/>
    <property type="evidence" value="ECO:0007669"/>
    <property type="project" value="TreeGrafter"/>
</dbReference>
<dbReference type="InterPro" id="IPR036291">
    <property type="entry name" value="NAD(P)-bd_dom_sf"/>
</dbReference>
<evidence type="ECO:0000259" key="4">
    <source>
        <dbReference type="Pfam" id="PF00725"/>
    </source>
</evidence>
<dbReference type="KEGG" id="vab:WPS_26900"/>
<name>A0AAN1XXY8_UNVUL</name>
<dbReference type="InterPro" id="IPR041040">
    <property type="entry name" value="3HCDH_RFF"/>
</dbReference>
<feature type="domain" description="3-hydroxyacyl-CoA dehydrogenase C-terminal" evidence="4">
    <location>
        <begin position="185"/>
        <end position="282"/>
    </location>
</feature>
<dbReference type="Gene3D" id="1.10.1040.50">
    <property type="match status" value="1"/>
</dbReference>
<dbReference type="Pfam" id="PF18321">
    <property type="entry name" value="3HCDH_RFF"/>
    <property type="match status" value="1"/>
</dbReference>
<evidence type="ECO:0000256" key="3">
    <source>
        <dbReference type="ARBA" id="ARBA00023002"/>
    </source>
</evidence>
<dbReference type="InterPro" id="IPR006108">
    <property type="entry name" value="3HC_DH_C"/>
</dbReference>
<dbReference type="NCBIfam" id="NF006124">
    <property type="entry name" value="PRK08268.1"/>
    <property type="match status" value="1"/>
</dbReference>
<evidence type="ECO:0000259" key="5">
    <source>
        <dbReference type="Pfam" id="PF02737"/>
    </source>
</evidence>
<feature type="domain" description="3-hydroxyacyl-CoA dehydrogenase C-terminal" evidence="4">
    <location>
        <begin position="410"/>
        <end position="485"/>
    </location>
</feature>
<keyword evidence="3" id="KW-0560">Oxidoreductase</keyword>
<dbReference type="PANTHER" id="PTHR48075">
    <property type="entry name" value="3-HYDROXYACYL-COA DEHYDROGENASE FAMILY PROTEIN"/>
    <property type="match status" value="1"/>
</dbReference>
<comment type="pathway">
    <text evidence="1">Lipid metabolism; butanoate metabolism.</text>
</comment>
<feature type="domain" description="3-hydroxybutyryl-CoA dehydrogenase reduced Rossmann-fold" evidence="6">
    <location>
        <begin position="343"/>
        <end position="408"/>
    </location>
</feature>
<feature type="domain" description="3-hydroxyacyl-CoA dehydrogenase NAD binding" evidence="5">
    <location>
        <begin position="4"/>
        <end position="181"/>
    </location>
</feature>